<dbReference type="AlphaFoldDB" id="A0A6B0GJ64"/>
<organism evidence="1 2">
    <name type="scientific">Halomarina oriensis</name>
    <dbReference type="NCBI Taxonomy" id="671145"/>
    <lineage>
        <taxon>Archaea</taxon>
        <taxon>Methanobacteriati</taxon>
        <taxon>Methanobacteriota</taxon>
        <taxon>Stenosarchaea group</taxon>
        <taxon>Halobacteria</taxon>
        <taxon>Halobacteriales</taxon>
        <taxon>Natronomonadaceae</taxon>
        <taxon>Halomarina</taxon>
    </lineage>
</organism>
<reference evidence="1 2" key="1">
    <citation type="submission" date="2019-12" db="EMBL/GenBank/DDBJ databases">
        <title>Halocatena pleomorpha gen. nov. sp. nov., an extremely halophilic archaeon of family Halobacteriaceae isolated from saltpan soil.</title>
        <authorList>
            <person name="Pal Y."/>
            <person name="Verma A."/>
            <person name="Krishnamurthi S."/>
            <person name="Kumar P."/>
        </authorList>
    </citation>
    <scope>NUCLEOTIDE SEQUENCE [LARGE SCALE GENOMIC DNA]</scope>
    <source>
        <strain evidence="1 2">JCM 16495</strain>
    </source>
</reference>
<dbReference type="RefSeq" id="WP_158204572.1">
    <property type="nucleotide sequence ID" value="NZ_WSZK01000015.1"/>
</dbReference>
<evidence type="ECO:0000313" key="2">
    <source>
        <dbReference type="Proteomes" id="UP000451471"/>
    </source>
</evidence>
<dbReference type="Proteomes" id="UP000451471">
    <property type="component" value="Unassembled WGS sequence"/>
</dbReference>
<dbReference type="OrthoDB" id="300179at2157"/>
<evidence type="ECO:0000313" key="1">
    <source>
        <dbReference type="EMBL" id="MWG34946.1"/>
    </source>
</evidence>
<gene>
    <name evidence="1" type="ORF">GQS65_10685</name>
</gene>
<proteinExistence type="predicted"/>
<keyword evidence="2" id="KW-1185">Reference proteome</keyword>
<comment type="caution">
    <text evidence="1">The sequence shown here is derived from an EMBL/GenBank/DDBJ whole genome shotgun (WGS) entry which is preliminary data.</text>
</comment>
<dbReference type="Pfam" id="PF19123">
    <property type="entry name" value="DUF5807"/>
    <property type="match status" value="1"/>
</dbReference>
<sequence length="148" mass="15834">MNDARREYLAGERTDDILLYIADGETDTDGLGEYGEVVEDGVVLVMPGEQGRDACKRATGIDPMEFAGTAMSNSGAVDRDLTGGACPRAESAPEEAHDAEFLFSFAEEQNEEVGGVYSEGDIVHAYVSCTCGMAYSDRWVVDSEAGTE</sequence>
<dbReference type="EMBL" id="WSZK01000015">
    <property type="protein sequence ID" value="MWG34946.1"/>
    <property type="molecule type" value="Genomic_DNA"/>
</dbReference>
<name>A0A6B0GJ64_9EURY</name>
<accession>A0A6B0GJ64</accession>
<dbReference type="InterPro" id="IPR043830">
    <property type="entry name" value="DUF5807"/>
</dbReference>
<protein>
    <submittedName>
        <fullName evidence="1">Uncharacterized protein</fullName>
    </submittedName>
</protein>